<accession>A0A540VH63</accession>
<dbReference type="InterPro" id="IPR000639">
    <property type="entry name" value="Epox_hydrolase-like"/>
</dbReference>
<protein>
    <submittedName>
        <fullName evidence="2">Alpha/beta hydrolase</fullName>
    </submittedName>
</protein>
<reference evidence="2 3" key="1">
    <citation type="submission" date="2019-06" db="EMBL/GenBank/DDBJ databases">
        <title>Genome sequence of Litorilinea aerophila BAA-2444.</title>
        <authorList>
            <person name="Maclea K.S."/>
            <person name="Maurais E.G."/>
            <person name="Iannazzi L.C."/>
        </authorList>
    </citation>
    <scope>NUCLEOTIDE SEQUENCE [LARGE SCALE GENOMIC DNA]</scope>
    <source>
        <strain evidence="2 3">ATCC BAA-2444</strain>
    </source>
</reference>
<evidence type="ECO:0000313" key="2">
    <source>
        <dbReference type="EMBL" id="TQE96105.1"/>
    </source>
</evidence>
<dbReference type="EMBL" id="VIGC01000009">
    <property type="protein sequence ID" value="TQE96105.1"/>
    <property type="molecule type" value="Genomic_DNA"/>
</dbReference>
<keyword evidence="2" id="KW-0378">Hydrolase</keyword>
<dbReference type="PANTHER" id="PTHR43798">
    <property type="entry name" value="MONOACYLGLYCEROL LIPASE"/>
    <property type="match status" value="1"/>
</dbReference>
<dbReference type="Pfam" id="PF12697">
    <property type="entry name" value="Abhydrolase_6"/>
    <property type="match status" value="1"/>
</dbReference>
<dbReference type="OrthoDB" id="9775557at2"/>
<keyword evidence="3" id="KW-1185">Reference proteome</keyword>
<dbReference type="Proteomes" id="UP000317371">
    <property type="component" value="Unassembled WGS sequence"/>
</dbReference>
<evidence type="ECO:0000259" key="1">
    <source>
        <dbReference type="Pfam" id="PF12697"/>
    </source>
</evidence>
<dbReference type="PRINTS" id="PR00111">
    <property type="entry name" value="ABHYDROLASE"/>
</dbReference>
<feature type="domain" description="AB hydrolase-1" evidence="1">
    <location>
        <begin position="29"/>
        <end position="282"/>
    </location>
</feature>
<dbReference type="InParanoid" id="A0A540VH63"/>
<dbReference type="Gene3D" id="3.40.50.1820">
    <property type="entry name" value="alpha/beta hydrolase"/>
    <property type="match status" value="1"/>
</dbReference>
<dbReference type="PANTHER" id="PTHR43798:SF33">
    <property type="entry name" value="HYDROLASE, PUTATIVE (AFU_ORTHOLOGUE AFUA_2G14860)-RELATED"/>
    <property type="match status" value="1"/>
</dbReference>
<organism evidence="2 3">
    <name type="scientific">Litorilinea aerophila</name>
    <dbReference type="NCBI Taxonomy" id="1204385"/>
    <lineage>
        <taxon>Bacteria</taxon>
        <taxon>Bacillati</taxon>
        <taxon>Chloroflexota</taxon>
        <taxon>Caldilineae</taxon>
        <taxon>Caldilineales</taxon>
        <taxon>Caldilineaceae</taxon>
        <taxon>Litorilinea</taxon>
    </lineage>
</organism>
<sequence>MARTPITTIVPAGKVRLALHEWPGDPPTIFLVHAAGMHGRCWDAVVAELPGRRCVAVDIRGHGYSDCPPPPYAWSALGDDLVALLQARRLQQMIGVGHSLGGHLVTQAAAALPEHFQALLLIEPVIFPRHYYGHSLPEEHFTARRRNRWPSPQAMFERFVERIPYASWDRRVLWDYCQHALRRDATTADGQPGYVLACPPAVEASLYATGLAPDADIYDRLGQIQVPVWVMRADSSQAADAQDMRRSPTAPDLAQHFPQGQDEHLPEYTHFLPMENPGLVAQRIKSMIDKLA</sequence>
<comment type="caution">
    <text evidence="2">The sequence shown here is derived from an EMBL/GenBank/DDBJ whole genome shotgun (WGS) entry which is preliminary data.</text>
</comment>
<name>A0A540VH63_9CHLR</name>
<proteinExistence type="predicted"/>
<dbReference type="InterPro" id="IPR000073">
    <property type="entry name" value="AB_hydrolase_1"/>
</dbReference>
<evidence type="ECO:0000313" key="3">
    <source>
        <dbReference type="Proteomes" id="UP000317371"/>
    </source>
</evidence>
<dbReference type="RefSeq" id="WP_141609658.1">
    <property type="nucleotide sequence ID" value="NZ_VIGC02000009.1"/>
</dbReference>
<gene>
    <name evidence="2" type="ORF">FKZ61_08430</name>
</gene>
<dbReference type="InterPro" id="IPR029058">
    <property type="entry name" value="AB_hydrolase_fold"/>
</dbReference>
<dbReference type="GO" id="GO:0016787">
    <property type="term" value="F:hydrolase activity"/>
    <property type="evidence" value="ECO:0007669"/>
    <property type="project" value="UniProtKB-KW"/>
</dbReference>
<dbReference type="GO" id="GO:0016020">
    <property type="term" value="C:membrane"/>
    <property type="evidence" value="ECO:0007669"/>
    <property type="project" value="TreeGrafter"/>
</dbReference>
<dbReference type="SUPFAM" id="SSF53474">
    <property type="entry name" value="alpha/beta-Hydrolases"/>
    <property type="match status" value="1"/>
</dbReference>
<dbReference type="AlphaFoldDB" id="A0A540VH63"/>
<dbReference type="InterPro" id="IPR050266">
    <property type="entry name" value="AB_hydrolase_sf"/>
</dbReference>
<dbReference type="PRINTS" id="PR00412">
    <property type="entry name" value="EPOXHYDRLASE"/>
</dbReference>